<dbReference type="InterPro" id="IPR005008">
    <property type="entry name" value="Poxvirus_Rif-R"/>
</dbReference>
<dbReference type="Pfam" id="PF03340">
    <property type="entry name" value="Pox_Rif"/>
    <property type="match status" value="1"/>
</dbReference>
<organism evidence="5 6">
    <name type="scientific">Bovine papular stomatitis virus</name>
    <dbReference type="NCBI Taxonomy" id="129727"/>
    <lineage>
        <taxon>Viruses</taxon>
        <taxon>Varidnaviria</taxon>
        <taxon>Bamfordvirae</taxon>
        <taxon>Nucleocytoviricota</taxon>
        <taxon>Pokkesviricetes</taxon>
        <taxon>Chitovirales</taxon>
        <taxon>Poxviridae</taxon>
        <taxon>Chordopoxvirinae</taxon>
        <taxon>Parapoxvirus</taxon>
        <taxon>Parapoxvirus bovinestomatitis</taxon>
    </lineage>
</organism>
<gene>
    <name evidence="5" type="ORF">BVTX09c1_075</name>
</gene>
<comment type="subcellular location">
    <subcellularLocation>
        <location evidence="1">Membrane</location>
        <topology evidence="1">Peripheral membrane protein</topology>
    </subcellularLocation>
</comment>
<keyword evidence="2" id="KW-0472">Membrane</keyword>
<dbReference type="GO" id="GO:0046677">
    <property type="term" value="P:response to antibiotic"/>
    <property type="evidence" value="ECO:0007669"/>
    <property type="project" value="InterPro"/>
</dbReference>
<proteinExistence type="predicted"/>
<dbReference type="GO" id="GO:0016020">
    <property type="term" value="C:membrane"/>
    <property type="evidence" value="ECO:0007669"/>
    <property type="project" value="UniProtKB-SubCell"/>
</dbReference>
<reference evidence="5 6" key="1">
    <citation type="journal article" date="2015" name="Arch. Virol.">
        <title>Coinfection with multiple strains of bovine papular stomatitis virus.</title>
        <authorList>
            <person name="Huang T."/>
            <person name="Tulman E.R."/>
            <person name="Diel D.G."/>
            <person name="Khatiwada S."/>
            <person name="Sims W."/>
            <person name="Edwards J.F."/>
            <person name="Wen X."/>
            <person name="Kutish G.F."/>
            <person name="Rock D.L."/>
            <person name="Delhon G."/>
        </authorList>
    </citation>
    <scope>NUCLEOTIDE SEQUENCE [LARGE SCALE GENOMIC DNA]</scope>
    <source>
        <strain evidence="5">BV-TX09c1</strain>
    </source>
</reference>
<evidence type="ECO:0000256" key="2">
    <source>
        <dbReference type="ARBA" id="ARBA00023136"/>
    </source>
</evidence>
<sequence length="545" mass="61012">MNNSVVSLVGADDSVRRASVFTTDYRVPTMYMPQYITTQGVVDTSGDAVTVTFEIRDKYISAINSLVLSIDLPEIKGMGKLCYVPYIGYKMIRHVAINSSSDTIWETSGEELFDSCMENDRVMELSGFSRELNDLSTGTSPNDVIKEAVTVHAYIKTPFDAERTFSTLKLGDNKIVVTVTLNPISCVMVYDEAFDMSKLAKEFPYTTELSFIGYMVKNMHARPAFIEMPRRRVEQLNHTTSVITDVHACTSLSVYTKPVFADANNRFISYPGYQQSEGDFVLAFVERLLEDMVIVSNCYPEGFPETAEIVEVPSSGVVSIQDTDVFVRVDDVPVGMRVFLHTNILVFSTRKNSVVYNMSKKFSAITGAYSRATHRIRFTSVVHLVNIGDASIPVSIWTCQRNVYHGDNRSPESRSKDLFVADPFLKGVDFKNKTDVIARMDVRFGNEVLYSESSPVSRVFSEILGKTAGVRTLQFNFTPGTFFSPTALTSNVSRGKDKLTIRINTAPMEAHNPLLYVPRQMVVVCNELYRISYDAGILVEKVISQ</sequence>
<dbReference type="EMBL" id="KM875472">
    <property type="protein sequence ID" value="AKC03501.1"/>
    <property type="molecule type" value="Genomic_DNA"/>
</dbReference>
<protein>
    <recommendedName>
        <fullName evidence="4">62 kDa protein</fullName>
    </recommendedName>
    <alternativeName>
        <fullName evidence="3">Rifampicin resistance protein</fullName>
    </alternativeName>
</protein>
<evidence type="ECO:0000256" key="3">
    <source>
        <dbReference type="ARBA" id="ARBA00032040"/>
    </source>
</evidence>
<dbReference type="Proteomes" id="UP000163391">
    <property type="component" value="Segment"/>
</dbReference>
<evidence type="ECO:0000256" key="4">
    <source>
        <dbReference type="ARBA" id="ARBA00032479"/>
    </source>
</evidence>
<evidence type="ECO:0000313" key="6">
    <source>
        <dbReference type="Proteomes" id="UP000163391"/>
    </source>
</evidence>
<name>A0A0E3T8Z4_9POXV</name>
<accession>A0A0E3T8Z4</accession>
<evidence type="ECO:0000313" key="5">
    <source>
        <dbReference type="EMBL" id="AKC03501.1"/>
    </source>
</evidence>
<evidence type="ECO:0000256" key="1">
    <source>
        <dbReference type="ARBA" id="ARBA00004170"/>
    </source>
</evidence>